<organism evidence="1">
    <name type="scientific">Hexamita inflata</name>
    <dbReference type="NCBI Taxonomy" id="28002"/>
    <lineage>
        <taxon>Eukaryota</taxon>
        <taxon>Metamonada</taxon>
        <taxon>Diplomonadida</taxon>
        <taxon>Hexamitidae</taxon>
        <taxon>Hexamitinae</taxon>
        <taxon>Hexamita</taxon>
    </lineage>
</organism>
<proteinExistence type="predicted"/>
<accession>A0AA86Q1B8</accession>
<name>A0AA86Q1B8_9EUKA</name>
<dbReference type="EMBL" id="CATOUU010000807">
    <property type="protein sequence ID" value="CAI9950205.1"/>
    <property type="molecule type" value="Genomic_DNA"/>
</dbReference>
<comment type="caution">
    <text evidence="1">The sequence shown here is derived from an EMBL/GenBank/DDBJ whole genome shotgun (WGS) entry which is preliminary data.</text>
</comment>
<dbReference type="AlphaFoldDB" id="A0AA86Q1B8"/>
<sequence>MYVQELNAKAVITSRIFQYYLSAMLWSYHQARMRDASILMNSLVVLILFRSFVKMNHIRTPAQQTAQISEDKQNMQLNRSYPKTIIVNCYFEPDPALPWVLFSQIVHILEAQQYSNNSSSGDLMIYPTILCRDNVLIQTIINYYIVSACQRLQLSQFQLENIRLCVLKQVVYKSYQHESYYKKSLHNNSFCKYMTNVQIQMHNISCLFHLFFIGDTHQKQESCKK</sequence>
<dbReference type="EMBL" id="CAXDID020000160">
    <property type="protein sequence ID" value="CAL6044433.1"/>
    <property type="molecule type" value="Genomic_DNA"/>
</dbReference>
<gene>
    <name evidence="1" type="ORF">HINF_LOCUS37850</name>
    <name evidence="2" type="ORF">HINF_LOCUS40556</name>
</gene>
<evidence type="ECO:0000313" key="3">
    <source>
        <dbReference type="Proteomes" id="UP001642409"/>
    </source>
</evidence>
<evidence type="ECO:0000313" key="1">
    <source>
        <dbReference type="EMBL" id="CAI9950205.1"/>
    </source>
</evidence>
<reference evidence="1" key="1">
    <citation type="submission" date="2023-06" db="EMBL/GenBank/DDBJ databases">
        <authorList>
            <person name="Kurt Z."/>
        </authorList>
    </citation>
    <scope>NUCLEOTIDE SEQUENCE</scope>
</reference>
<dbReference type="Proteomes" id="UP001642409">
    <property type="component" value="Unassembled WGS sequence"/>
</dbReference>
<reference evidence="2 3" key="2">
    <citation type="submission" date="2024-07" db="EMBL/GenBank/DDBJ databases">
        <authorList>
            <person name="Akdeniz Z."/>
        </authorList>
    </citation>
    <scope>NUCLEOTIDE SEQUENCE [LARGE SCALE GENOMIC DNA]</scope>
</reference>
<keyword evidence="3" id="KW-1185">Reference proteome</keyword>
<protein>
    <submittedName>
        <fullName evidence="2">Hypothetical_protein</fullName>
    </submittedName>
</protein>
<evidence type="ECO:0000313" key="2">
    <source>
        <dbReference type="EMBL" id="CAL6044433.1"/>
    </source>
</evidence>